<dbReference type="Proteomes" id="UP000001745">
    <property type="component" value="Unassembled WGS sequence"/>
</dbReference>
<proteinExistence type="predicted"/>
<dbReference type="OMA" id="WEMDSTH"/>
<dbReference type="InParanoid" id="B8LXM4"/>
<dbReference type="RefSeq" id="XP_002341912.1">
    <property type="nucleotide sequence ID" value="XM_002341871.1"/>
</dbReference>
<reference evidence="2" key="1">
    <citation type="journal article" date="2015" name="Genome Announc.">
        <title>Genome sequence of the AIDS-associated pathogen Penicillium marneffei (ATCC18224) and its near taxonomic relative Talaromyces stipitatus (ATCC10500).</title>
        <authorList>
            <person name="Nierman W.C."/>
            <person name="Fedorova-Abrams N.D."/>
            <person name="Andrianopoulos A."/>
        </authorList>
    </citation>
    <scope>NUCLEOTIDE SEQUENCE [LARGE SCALE GENOMIC DNA]</scope>
    <source>
        <strain evidence="2">ATCC 10500 / CBS 375.48 / QM 6759 / NRRL 1006</strain>
    </source>
</reference>
<dbReference type="OrthoDB" id="425354at2759"/>
<sequence length="232" mass="25932">MAAPSDITLQNLNGKYTMNKTLSSDTDAILSLQGIGWVTRRVIGLATITLHIKEYVEPNNDDPANAPATKIDIGQFLTGGIEASPEYRITDWRAREHDDRIFGKIVGQSRLIRGSKGADGKVRPDFGLETTPREDKIAKFLRGEITIDGEEDPNGFLVDDVKDKDGLVYGDGEGLWLHNWVRSLNSGWTAEQIWGFETISGQRYYTRRVVVADKNGKYLLGRLVYDYLGPLE</sequence>
<accession>B8LXM4</accession>
<dbReference type="EMBL" id="EQ962652">
    <property type="protein sequence ID" value="EED24525.1"/>
    <property type="molecule type" value="Genomic_DNA"/>
</dbReference>
<organism evidence="1 2">
    <name type="scientific">Talaromyces stipitatus (strain ATCC 10500 / CBS 375.48 / QM 6759 / NRRL 1006)</name>
    <name type="common">Penicillium stipitatum</name>
    <dbReference type="NCBI Taxonomy" id="441959"/>
    <lineage>
        <taxon>Eukaryota</taxon>
        <taxon>Fungi</taxon>
        <taxon>Dikarya</taxon>
        <taxon>Ascomycota</taxon>
        <taxon>Pezizomycotina</taxon>
        <taxon>Eurotiomycetes</taxon>
        <taxon>Eurotiomycetidae</taxon>
        <taxon>Eurotiales</taxon>
        <taxon>Trichocomaceae</taxon>
        <taxon>Talaromyces</taxon>
        <taxon>Talaromyces sect. Talaromyces</taxon>
    </lineage>
</organism>
<gene>
    <name evidence="1" type="ORF">TSTA_078800</name>
</gene>
<evidence type="ECO:0000313" key="1">
    <source>
        <dbReference type="EMBL" id="EED24525.1"/>
    </source>
</evidence>
<dbReference type="eggNOG" id="ENOG502S22D">
    <property type="taxonomic scope" value="Eukaryota"/>
</dbReference>
<dbReference type="HOGENOM" id="CLU_088979_1_0_1"/>
<name>B8LXM4_TALSN</name>
<dbReference type="PANTHER" id="PTHR38115:SF1">
    <property type="entry name" value="LIPOCALIN-LIKE DOMAIN-CONTAINING PROTEIN"/>
    <property type="match status" value="1"/>
</dbReference>
<dbReference type="GeneID" id="8105388"/>
<dbReference type="PhylomeDB" id="B8LXM4"/>
<evidence type="ECO:0000313" key="2">
    <source>
        <dbReference type="Proteomes" id="UP000001745"/>
    </source>
</evidence>
<protein>
    <submittedName>
        <fullName evidence="1">Uncharacterized protein</fullName>
    </submittedName>
</protein>
<dbReference type="AlphaFoldDB" id="B8LXM4"/>
<dbReference type="VEuPathDB" id="FungiDB:TSTA_078800"/>
<keyword evidence="2" id="KW-1185">Reference proteome</keyword>
<dbReference type="PANTHER" id="PTHR38115">
    <property type="entry name" value="LIPOCALIN-LIKE DOMAIN-CONTAINING PROTEIN"/>
    <property type="match status" value="1"/>
</dbReference>
<dbReference type="InterPro" id="IPR053037">
    <property type="entry name" value="Pericyclase_pydY-like"/>
</dbReference>